<evidence type="ECO:0000313" key="2">
    <source>
        <dbReference type="Proteomes" id="UP001063166"/>
    </source>
</evidence>
<keyword evidence="2" id="KW-1185">Reference proteome</keyword>
<sequence>MLFPPSEGRVPPADLTCAAYTEHPPRAGDFPTRPGSSHFFPPTPQPRSSLGILDPGGHSFARIVTAAFQYTVKLGSELFALTLARTYFPPLACTEMSCTPRFSSARPRFNNPDGQIITVRTAYLLRTSTTFVSPVRGSSGFDSPYRNCLELVDVFGLHILYDEKCCTVSSSPRGVVR</sequence>
<dbReference type="Proteomes" id="UP001063166">
    <property type="component" value="Unassembled WGS sequence"/>
</dbReference>
<reference evidence="1" key="1">
    <citation type="submission" date="2022-07" db="EMBL/GenBank/DDBJ databases">
        <title>The genome of Lyophyllum shimeji provides insight into the initial evolution of ectomycorrhizal fungal genome.</title>
        <authorList>
            <person name="Kobayashi Y."/>
            <person name="Shibata T."/>
            <person name="Hirakawa H."/>
            <person name="Shigenobu S."/>
            <person name="Nishiyama T."/>
            <person name="Yamada A."/>
            <person name="Hasebe M."/>
            <person name="Kawaguchi M."/>
        </authorList>
    </citation>
    <scope>NUCLEOTIDE SEQUENCE</scope>
    <source>
        <strain evidence="1">AT787</strain>
    </source>
</reference>
<gene>
    <name evidence="1" type="ORF">LshimejAT787_0212690</name>
</gene>
<organism evidence="1 2">
    <name type="scientific">Lyophyllum shimeji</name>
    <name type="common">Hon-shimeji</name>
    <name type="synonym">Tricholoma shimeji</name>
    <dbReference type="NCBI Taxonomy" id="47721"/>
    <lineage>
        <taxon>Eukaryota</taxon>
        <taxon>Fungi</taxon>
        <taxon>Dikarya</taxon>
        <taxon>Basidiomycota</taxon>
        <taxon>Agaricomycotina</taxon>
        <taxon>Agaricomycetes</taxon>
        <taxon>Agaricomycetidae</taxon>
        <taxon>Agaricales</taxon>
        <taxon>Tricholomatineae</taxon>
        <taxon>Lyophyllaceae</taxon>
        <taxon>Lyophyllum</taxon>
    </lineage>
</organism>
<dbReference type="EMBL" id="BRPK01000002">
    <property type="protein sequence ID" value="GLB35704.1"/>
    <property type="molecule type" value="Genomic_DNA"/>
</dbReference>
<comment type="caution">
    <text evidence="1">The sequence shown here is derived from an EMBL/GenBank/DDBJ whole genome shotgun (WGS) entry which is preliminary data.</text>
</comment>
<name>A0A9P3PHR5_LYOSH</name>
<evidence type="ECO:0000313" key="1">
    <source>
        <dbReference type="EMBL" id="GLB35704.1"/>
    </source>
</evidence>
<accession>A0A9P3PHR5</accession>
<dbReference type="AlphaFoldDB" id="A0A9P3PHR5"/>
<protein>
    <submittedName>
        <fullName evidence="1">Uncharacterized protein</fullName>
    </submittedName>
</protein>
<proteinExistence type="predicted"/>